<protein>
    <submittedName>
        <fullName evidence="1">Predicted nuclease of the RNAse H fold, HicB family</fullName>
    </submittedName>
</protein>
<sequence length="121" mass="13687">MKNYLEHKGYIGTIEFSAEDRVFYGKLQGINDLVTFEGTSVDELESAFKEAVSDYIETCKSLNKTPEKTYKGTFNVRVPKELHQQTALLAAKKGLNLNEVVKIALSYIVEHENVLKIDISK</sequence>
<dbReference type="OrthoDB" id="5297106at2"/>
<proteinExistence type="predicted"/>
<dbReference type="EMBL" id="FOZZ01000007">
    <property type="protein sequence ID" value="SFS92358.1"/>
    <property type="molecule type" value="Genomic_DNA"/>
</dbReference>
<dbReference type="Proteomes" id="UP000198785">
    <property type="component" value="Unassembled WGS sequence"/>
</dbReference>
<dbReference type="STRING" id="683125.SAMN05660206_10720"/>
<reference evidence="1 2" key="1">
    <citation type="submission" date="2016-10" db="EMBL/GenBank/DDBJ databases">
        <authorList>
            <person name="de Groot N.N."/>
        </authorList>
    </citation>
    <scope>NUCLEOTIDE SEQUENCE [LARGE SCALE GENOMIC DNA]</scope>
    <source>
        <strain evidence="1 2">DSM 22789</strain>
    </source>
</reference>
<organism evidence="1 2">
    <name type="scientific">Sphingobacterium wenxiniae</name>
    <dbReference type="NCBI Taxonomy" id="683125"/>
    <lineage>
        <taxon>Bacteria</taxon>
        <taxon>Pseudomonadati</taxon>
        <taxon>Bacteroidota</taxon>
        <taxon>Sphingobacteriia</taxon>
        <taxon>Sphingobacteriales</taxon>
        <taxon>Sphingobacteriaceae</taxon>
        <taxon>Sphingobacterium</taxon>
    </lineage>
</organism>
<dbReference type="Gene3D" id="1.10.1220.10">
    <property type="entry name" value="Met repressor-like"/>
    <property type="match status" value="1"/>
</dbReference>
<dbReference type="AlphaFoldDB" id="A0A1I6TTF8"/>
<name>A0A1I6TTF8_9SPHI</name>
<evidence type="ECO:0000313" key="1">
    <source>
        <dbReference type="EMBL" id="SFS92358.1"/>
    </source>
</evidence>
<dbReference type="InterPro" id="IPR013321">
    <property type="entry name" value="Arc_rbn_hlx_hlx"/>
</dbReference>
<dbReference type="Pfam" id="PF05534">
    <property type="entry name" value="HicB"/>
    <property type="match status" value="1"/>
</dbReference>
<dbReference type="SUPFAM" id="SSF143100">
    <property type="entry name" value="TTHA1013/TTHA0281-like"/>
    <property type="match status" value="1"/>
</dbReference>
<dbReference type="GO" id="GO:0006355">
    <property type="term" value="P:regulation of DNA-templated transcription"/>
    <property type="evidence" value="ECO:0007669"/>
    <property type="project" value="InterPro"/>
</dbReference>
<keyword evidence="2" id="KW-1185">Reference proteome</keyword>
<dbReference type="InterPro" id="IPR035069">
    <property type="entry name" value="TTHA1013/TTHA0281-like"/>
</dbReference>
<dbReference type="InterPro" id="IPR010985">
    <property type="entry name" value="Ribbon_hlx_hlx"/>
</dbReference>
<dbReference type="RefSeq" id="WP_093365830.1">
    <property type="nucleotide sequence ID" value="NZ_FOZZ01000007.1"/>
</dbReference>
<evidence type="ECO:0000313" key="2">
    <source>
        <dbReference type="Proteomes" id="UP000198785"/>
    </source>
</evidence>
<dbReference type="InterPro" id="IPR008651">
    <property type="entry name" value="Uncharacterised_HicB"/>
</dbReference>
<dbReference type="SUPFAM" id="SSF47598">
    <property type="entry name" value="Ribbon-helix-helix"/>
    <property type="match status" value="1"/>
</dbReference>
<accession>A0A1I6TTF8</accession>
<gene>
    <name evidence="1" type="ORF">SAMN05660206_10720</name>
</gene>